<dbReference type="CDD" id="cd05162">
    <property type="entry name" value="PWWP"/>
    <property type="match status" value="1"/>
</dbReference>
<dbReference type="Pfam" id="PF00855">
    <property type="entry name" value="PWWP"/>
    <property type="match status" value="1"/>
</dbReference>
<proteinExistence type="predicted"/>
<feature type="compositionally biased region" description="Basic and acidic residues" evidence="1">
    <location>
        <begin position="334"/>
        <end position="350"/>
    </location>
</feature>
<accession>A0AA38YNZ8</accession>
<keyword evidence="4" id="KW-1185">Reference proteome</keyword>
<dbReference type="PROSITE" id="PS50812">
    <property type="entry name" value="PWWP"/>
    <property type="match status" value="1"/>
</dbReference>
<feature type="compositionally biased region" description="Basic residues" evidence="1">
    <location>
        <begin position="373"/>
        <end position="382"/>
    </location>
</feature>
<reference evidence="3 4" key="1">
    <citation type="journal article" date="2023" name="BMC Biotechnol.">
        <title>Vitis rotundifolia cv Carlos genome sequencing.</title>
        <authorList>
            <person name="Huff M."/>
            <person name="Hulse-Kemp A."/>
            <person name="Scheffler B."/>
            <person name="Youngblood R."/>
            <person name="Simpson S."/>
            <person name="Babiker E."/>
            <person name="Staton M."/>
        </authorList>
    </citation>
    <scope>NUCLEOTIDE SEQUENCE [LARGE SCALE GENOMIC DNA]</scope>
    <source>
        <tissue evidence="3">Leaf</tissue>
    </source>
</reference>
<dbReference type="InterPro" id="IPR000313">
    <property type="entry name" value="PWWP_dom"/>
</dbReference>
<dbReference type="SUPFAM" id="SSF63748">
    <property type="entry name" value="Tudor/PWWP/MBT"/>
    <property type="match status" value="1"/>
</dbReference>
<dbReference type="InterPro" id="IPR053063">
    <property type="entry name" value="PWWP_domain_containing_PDP"/>
</dbReference>
<dbReference type="PANTHER" id="PTHR42851:SF13">
    <property type="entry name" value="OS08G0477800 PROTEIN"/>
    <property type="match status" value="1"/>
</dbReference>
<feature type="compositionally biased region" description="Basic and acidic residues" evidence="1">
    <location>
        <begin position="236"/>
        <end position="251"/>
    </location>
</feature>
<feature type="compositionally biased region" description="Basic and acidic residues" evidence="1">
    <location>
        <begin position="166"/>
        <end position="191"/>
    </location>
</feature>
<dbReference type="EMBL" id="JARBHA010000018">
    <property type="protein sequence ID" value="KAJ9673999.1"/>
    <property type="molecule type" value="Genomic_DNA"/>
</dbReference>
<feature type="compositionally biased region" description="Basic and acidic residues" evidence="1">
    <location>
        <begin position="13"/>
        <end position="22"/>
    </location>
</feature>
<feature type="compositionally biased region" description="Polar residues" evidence="1">
    <location>
        <begin position="217"/>
        <end position="235"/>
    </location>
</feature>
<organism evidence="3 4">
    <name type="scientific">Vitis rotundifolia</name>
    <name type="common">Muscadine grape</name>
    <dbReference type="NCBI Taxonomy" id="103349"/>
    <lineage>
        <taxon>Eukaryota</taxon>
        <taxon>Viridiplantae</taxon>
        <taxon>Streptophyta</taxon>
        <taxon>Embryophyta</taxon>
        <taxon>Tracheophyta</taxon>
        <taxon>Spermatophyta</taxon>
        <taxon>Magnoliopsida</taxon>
        <taxon>eudicotyledons</taxon>
        <taxon>Gunneridae</taxon>
        <taxon>Pentapetalae</taxon>
        <taxon>rosids</taxon>
        <taxon>Vitales</taxon>
        <taxon>Vitaceae</taxon>
        <taxon>Viteae</taxon>
        <taxon>Vitis</taxon>
    </lineage>
</organism>
<name>A0AA38YNZ8_VITRO</name>
<evidence type="ECO:0000313" key="3">
    <source>
        <dbReference type="EMBL" id="KAJ9673999.1"/>
    </source>
</evidence>
<feature type="region of interest" description="Disordered" evidence="1">
    <location>
        <begin position="166"/>
        <end position="382"/>
    </location>
</feature>
<feature type="compositionally biased region" description="Basic and acidic residues" evidence="1">
    <location>
        <begin position="313"/>
        <end position="324"/>
    </location>
</feature>
<dbReference type="Gene3D" id="2.30.30.140">
    <property type="match status" value="1"/>
</dbReference>
<protein>
    <recommendedName>
        <fullName evidence="2">PWWP domain-containing protein</fullName>
    </recommendedName>
</protein>
<comment type="caution">
    <text evidence="3">The sequence shown here is derived from an EMBL/GenBank/DDBJ whole genome shotgun (WGS) entry which is preliminary data.</text>
</comment>
<evidence type="ECO:0000313" key="4">
    <source>
        <dbReference type="Proteomes" id="UP001168098"/>
    </source>
</evidence>
<evidence type="ECO:0000259" key="2">
    <source>
        <dbReference type="PROSITE" id="PS50812"/>
    </source>
</evidence>
<sequence>MKGKRLASSKSHVVKEEEEKAADQLRGNVMPGDLIWVRLRGLSWWPAQVVNENAVSRSNKPGNRSEDEVLVRVYGTYNYLYVDPMKCRSEFENILKQNNGSYREIFQKALEQDLPSAKCGRSKGRGSKSNESQAKFSPRRQLPGNLMQMMVKNGNFLTESAEEVESKTFKGNGELKELKPKRPSAKWEAKCKTSKQNGVQKEPKPTSLSNEDDTKCKTSQQSGVQRKHNPNSLSTDAKKEAKSKIVKDAGLQKKLVPNSPSARKEAKGKTPKQNVVQKKVESIDVQVQSNTPMQDGVLKKKRRPSSQCYEEASESKTLKQDGAQKKLKLNSPSTEKEAKRKTSKKDDMLKKLNSNSPCTATSSTRKTSEKISSRKSHILNARRMRVMRSLGLTAPSGSPFDRNGHT</sequence>
<dbReference type="PANTHER" id="PTHR42851">
    <property type="entry name" value="ALDOLASE-RELATED"/>
    <property type="match status" value="1"/>
</dbReference>
<feature type="region of interest" description="Disordered" evidence="1">
    <location>
        <begin position="1"/>
        <end position="22"/>
    </location>
</feature>
<gene>
    <name evidence="3" type="ORF">PVL29_023511</name>
</gene>
<feature type="domain" description="PWWP" evidence="2">
    <location>
        <begin position="31"/>
        <end position="93"/>
    </location>
</feature>
<evidence type="ECO:0000256" key="1">
    <source>
        <dbReference type="SAM" id="MobiDB-lite"/>
    </source>
</evidence>
<feature type="region of interest" description="Disordered" evidence="1">
    <location>
        <begin position="116"/>
        <end position="145"/>
    </location>
</feature>
<dbReference type="Proteomes" id="UP001168098">
    <property type="component" value="Unassembled WGS sequence"/>
</dbReference>
<feature type="compositionally biased region" description="Polar residues" evidence="1">
    <location>
        <begin position="352"/>
        <end position="365"/>
    </location>
</feature>
<dbReference type="AlphaFoldDB" id="A0AA38YNZ8"/>